<keyword evidence="3" id="KW-1185">Reference proteome</keyword>
<accession>A0ABW4HTH6</accession>
<evidence type="ECO:0000313" key="2">
    <source>
        <dbReference type="EMBL" id="MFD1608089.1"/>
    </source>
</evidence>
<dbReference type="InterPro" id="IPR014957">
    <property type="entry name" value="IDEAL_dom"/>
</dbReference>
<proteinExistence type="predicted"/>
<dbReference type="Pfam" id="PF08858">
    <property type="entry name" value="IDEAL"/>
    <property type="match status" value="1"/>
</dbReference>
<dbReference type="InterPro" id="IPR027393">
    <property type="entry name" value="Virus_scaffolding_prot_C"/>
</dbReference>
<evidence type="ECO:0000259" key="1">
    <source>
        <dbReference type="SMART" id="SM00914"/>
    </source>
</evidence>
<gene>
    <name evidence="2" type="ORF">ACFSBH_10525</name>
</gene>
<dbReference type="Proteomes" id="UP001597221">
    <property type="component" value="Unassembled WGS sequence"/>
</dbReference>
<organism evidence="2 3">
    <name type="scientific">Oceanobacillus luteolus</name>
    <dbReference type="NCBI Taxonomy" id="1274358"/>
    <lineage>
        <taxon>Bacteria</taxon>
        <taxon>Bacillati</taxon>
        <taxon>Bacillota</taxon>
        <taxon>Bacilli</taxon>
        <taxon>Bacillales</taxon>
        <taxon>Bacillaceae</taxon>
        <taxon>Oceanobacillus</taxon>
    </lineage>
</organism>
<dbReference type="SMART" id="SM00914">
    <property type="entry name" value="IDEAL"/>
    <property type="match status" value="1"/>
</dbReference>
<dbReference type="RefSeq" id="WP_251512082.1">
    <property type="nucleotide sequence ID" value="NZ_JAMBON010000004.1"/>
</dbReference>
<dbReference type="Gene3D" id="4.10.810.10">
    <property type="entry name" value="Virus Scaffolding Protein, Chain A"/>
    <property type="match status" value="1"/>
</dbReference>
<sequence>MKKEKVSLIFFRYTGKPIHAKKEIPFEMSMLARLQLDVICFKYNRCKLEEAINESLQKKDKESFRRISEQYKEYIWK</sequence>
<reference evidence="3" key="1">
    <citation type="journal article" date="2019" name="Int. J. Syst. Evol. Microbiol.">
        <title>The Global Catalogue of Microorganisms (GCM) 10K type strain sequencing project: providing services to taxonomists for standard genome sequencing and annotation.</title>
        <authorList>
            <consortium name="The Broad Institute Genomics Platform"/>
            <consortium name="The Broad Institute Genome Sequencing Center for Infectious Disease"/>
            <person name="Wu L."/>
            <person name="Ma J."/>
        </authorList>
    </citation>
    <scope>NUCLEOTIDE SEQUENCE [LARGE SCALE GENOMIC DNA]</scope>
    <source>
        <strain evidence="3">CGMCC 1.12376</strain>
    </source>
</reference>
<name>A0ABW4HTH6_9BACI</name>
<feature type="domain" description="IDEAL" evidence="1">
    <location>
        <begin position="38"/>
        <end position="71"/>
    </location>
</feature>
<comment type="caution">
    <text evidence="2">The sequence shown here is derived from an EMBL/GenBank/DDBJ whole genome shotgun (WGS) entry which is preliminary data.</text>
</comment>
<evidence type="ECO:0000313" key="3">
    <source>
        <dbReference type="Proteomes" id="UP001597221"/>
    </source>
</evidence>
<dbReference type="EMBL" id="JBHUDE010000046">
    <property type="protein sequence ID" value="MFD1608089.1"/>
    <property type="molecule type" value="Genomic_DNA"/>
</dbReference>
<protein>
    <submittedName>
        <fullName evidence="2">IDEAL domain-containing protein</fullName>
    </submittedName>
</protein>